<dbReference type="AlphaFoldDB" id="A0A238UDH7"/>
<proteinExistence type="predicted"/>
<dbReference type="EMBL" id="LT899436">
    <property type="protein sequence ID" value="SNR17105.1"/>
    <property type="molecule type" value="Genomic_DNA"/>
</dbReference>
<keyword evidence="2" id="KW-1185">Reference proteome</keyword>
<dbReference type="KEGG" id="tje:TJEJU_3461"/>
<dbReference type="OrthoDB" id="1448449at2"/>
<reference evidence="1 2" key="1">
    <citation type="submission" date="2017-07" db="EMBL/GenBank/DDBJ databases">
        <authorList>
            <person name="Sun Z.S."/>
            <person name="Albrecht U."/>
            <person name="Echele G."/>
            <person name="Lee C.C."/>
        </authorList>
    </citation>
    <scope>NUCLEOTIDE SEQUENCE [LARGE SCALE GENOMIC DNA]</scope>
    <source>
        <strain evidence="2">type strain: KCTC 22618</strain>
    </source>
</reference>
<accession>A0A238UDH7</accession>
<sequence length="127" mass="15030">MKVRYKALVLYLIFVVFSSCKKNEVRVISESGIDVNDFRIELKIDVEGKGYKSFIVYDEEGIKEVPEGYMKNYWDVYLRDSLVLSFTHYKGNKNYKHNYMFNFGLKNDTLLYTIDIQGKNKLLLSNR</sequence>
<evidence type="ECO:0000313" key="2">
    <source>
        <dbReference type="Proteomes" id="UP000215214"/>
    </source>
</evidence>
<protein>
    <submittedName>
        <fullName evidence="1">Probable lipoprotein</fullName>
    </submittedName>
</protein>
<keyword evidence="1" id="KW-0449">Lipoprotein</keyword>
<dbReference type="PROSITE" id="PS51257">
    <property type="entry name" value="PROKAR_LIPOPROTEIN"/>
    <property type="match status" value="1"/>
</dbReference>
<dbReference type="RefSeq" id="WP_095074079.1">
    <property type="nucleotide sequence ID" value="NZ_LT899436.1"/>
</dbReference>
<gene>
    <name evidence="1" type="ORF">TJEJU_3461</name>
</gene>
<name>A0A238UDH7_9FLAO</name>
<dbReference type="Proteomes" id="UP000215214">
    <property type="component" value="Chromosome TJEJU"/>
</dbReference>
<evidence type="ECO:0000313" key="1">
    <source>
        <dbReference type="EMBL" id="SNR17105.1"/>
    </source>
</evidence>
<organism evidence="1 2">
    <name type="scientific">Tenacibaculum jejuense</name>
    <dbReference type="NCBI Taxonomy" id="584609"/>
    <lineage>
        <taxon>Bacteria</taxon>
        <taxon>Pseudomonadati</taxon>
        <taxon>Bacteroidota</taxon>
        <taxon>Flavobacteriia</taxon>
        <taxon>Flavobacteriales</taxon>
        <taxon>Flavobacteriaceae</taxon>
        <taxon>Tenacibaculum</taxon>
    </lineage>
</organism>